<dbReference type="PROSITE" id="PS50041">
    <property type="entry name" value="C_TYPE_LECTIN_2"/>
    <property type="match status" value="2"/>
</dbReference>
<dbReference type="InterPro" id="IPR001304">
    <property type="entry name" value="C-type_lectin-like"/>
</dbReference>
<evidence type="ECO:0000256" key="2">
    <source>
        <dbReference type="SAM" id="MobiDB-lite"/>
    </source>
</evidence>
<reference evidence="5" key="1">
    <citation type="submission" date="2025-08" db="UniProtKB">
        <authorList>
            <consortium name="RefSeq"/>
        </authorList>
    </citation>
    <scope>IDENTIFICATION</scope>
</reference>
<evidence type="ECO:0000259" key="3">
    <source>
        <dbReference type="PROSITE" id="PS50041"/>
    </source>
</evidence>
<keyword evidence="1" id="KW-1015">Disulfide bond</keyword>
<dbReference type="CDD" id="cd00037">
    <property type="entry name" value="CLECT"/>
    <property type="match status" value="1"/>
</dbReference>
<dbReference type="Proteomes" id="UP000515150">
    <property type="component" value="Chromosome 1"/>
</dbReference>
<dbReference type="Gene3D" id="3.10.100.10">
    <property type="entry name" value="Mannose-Binding Protein A, subunit A"/>
    <property type="match status" value="2"/>
</dbReference>
<dbReference type="GeneID" id="114859846"/>
<dbReference type="InterPro" id="IPR016186">
    <property type="entry name" value="C-type_lectin-like/link_sf"/>
</dbReference>
<proteinExistence type="predicted"/>
<feature type="region of interest" description="Disordered" evidence="2">
    <location>
        <begin position="1"/>
        <end position="21"/>
    </location>
</feature>
<name>A0A6P7N5J9_BETSP</name>
<dbReference type="OrthoDB" id="5858677at2759"/>
<protein>
    <submittedName>
        <fullName evidence="5">Macrophage mannose receptor 1-like</fullName>
    </submittedName>
</protein>
<dbReference type="RefSeq" id="XP_029013713.1">
    <property type="nucleotide sequence ID" value="XM_029157880.2"/>
</dbReference>
<organism evidence="4 5">
    <name type="scientific">Betta splendens</name>
    <name type="common">Siamese fighting fish</name>
    <dbReference type="NCBI Taxonomy" id="158456"/>
    <lineage>
        <taxon>Eukaryota</taxon>
        <taxon>Metazoa</taxon>
        <taxon>Chordata</taxon>
        <taxon>Craniata</taxon>
        <taxon>Vertebrata</taxon>
        <taxon>Euteleostomi</taxon>
        <taxon>Actinopterygii</taxon>
        <taxon>Neopterygii</taxon>
        <taxon>Teleostei</taxon>
        <taxon>Neoteleostei</taxon>
        <taxon>Acanthomorphata</taxon>
        <taxon>Anabantaria</taxon>
        <taxon>Anabantiformes</taxon>
        <taxon>Anabantoidei</taxon>
        <taxon>Osphronemidae</taxon>
        <taxon>Betta</taxon>
    </lineage>
</organism>
<dbReference type="SUPFAM" id="SSF56436">
    <property type="entry name" value="C-type lectin-like"/>
    <property type="match status" value="2"/>
</dbReference>
<dbReference type="Pfam" id="PF00059">
    <property type="entry name" value="Lectin_C"/>
    <property type="match status" value="2"/>
</dbReference>
<dbReference type="PROSITE" id="PS00615">
    <property type="entry name" value="C_TYPE_LECTIN_1"/>
    <property type="match status" value="1"/>
</dbReference>
<feature type="domain" description="C-type lectin" evidence="3">
    <location>
        <begin position="47"/>
        <end position="155"/>
    </location>
</feature>
<sequence>MTPFRLKQSLQQKARSHSRISAGASEMERSIILLLLCAAAAGQIRQHVFIPTPMTWSDARAHCRQHYTDLSFVVSQSDQEQLIEAAGDSCPKGRIGLHRHPGTATGWMWSGGADVTYQNWAYGQPDHSGKHVALVKYNGRWETGAENDTLPFYCTVTRRMLWEEALDFCRSQESDLPSLLSEAELRQSQAMIQPVSAAEPVWIGLRYLNGWMWVNGRPLVYNAWPPGDREHACPGPKRCGALNKTEGWRNWDCKDRLNFICI</sequence>
<evidence type="ECO:0000256" key="1">
    <source>
        <dbReference type="ARBA" id="ARBA00023157"/>
    </source>
</evidence>
<feature type="domain" description="C-type lectin" evidence="3">
    <location>
        <begin position="153"/>
        <end position="262"/>
    </location>
</feature>
<dbReference type="PANTHER" id="PTHR45784">
    <property type="entry name" value="C-TYPE LECTIN DOMAIN FAMILY 20 MEMBER A-RELATED"/>
    <property type="match status" value="1"/>
</dbReference>
<dbReference type="PANTHER" id="PTHR45784:SF8">
    <property type="entry name" value="C-TYPE MANNOSE RECEPTOR 2-RELATED"/>
    <property type="match status" value="1"/>
</dbReference>
<dbReference type="InParanoid" id="A0A6P7N5J9"/>
<gene>
    <name evidence="5" type="primary">LOC114859846</name>
</gene>
<dbReference type="InterPro" id="IPR018378">
    <property type="entry name" value="C-type_lectin_CS"/>
</dbReference>
<keyword evidence="4" id="KW-1185">Reference proteome</keyword>
<evidence type="ECO:0000313" key="5">
    <source>
        <dbReference type="RefSeq" id="XP_029013713.1"/>
    </source>
</evidence>
<dbReference type="AlphaFoldDB" id="A0A6P7N5J9"/>
<dbReference type="KEGG" id="bspl:114859846"/>
<dbReference type="InterPro" id="IPR016187">
    <property type="entry name" value="CTDL_fold"/>
</dbReference>
<accession>A0A6P7N5J9</accession>
<evidence type="ECO:0000313" key="4">
    <source>
        <dbReference type="Proteomes" id="UP000515150"/>
    </source>
</evidence>
<dbReference type="SMART" id="SM00034">
    <property type="entry name" value="CLECT"/>
    <property type="match status" value="2"/>
</dbReference>